<keyword evidence="6" id="KW-1185">Reference proteome</keyword>
<keyword evidence="1" id="KW-0479">Metal-binding</keyword>
<dbReference type="InterPro" id="IPR007588">
    <property type="entry name" value="Znf_FLYWCH"/>
</dbReference>
<evidence type="ECO:0000313" key="5">
    <source>
        <dbReference type="EMBL" id="RMZ95617.1"/>
    </source>
</evidence>
<evidence type="ECO:0000259" key="4">
    <source>
        <dbReference type="Pfam" id="PF04500"/>
    </source>
</evidence>
<protein>
    <recommendedName>
        <fullName evidence="4">FLYWCH-type domain-containing protein</fullName>
    </recommendedName>
</protein>
<comment type="caution">
    <text evidence="5">The sequence shown here is derived from an EMBL/GenBank/DDBJ whole genome shotgun (WGS) entry which is preliminary data.</text>
</comment>
<gene>
    <name evidence="5" type="ORF">BpHYR1_053530</name>
</gene>
<keyword evidence="3" id="KW-0862">Zinc</keyword>
<dbReference type="Pfam" id="PF04500">
    <property type="entry name" value="FLYWCH"/>
    <property type="match status" value="1"/>
</dbReference>
<dbReference type="EMBL" id="REGN01012360">
    <property type="protein sequence ID" value="RMZ95617.1"/>
    <property type="molecule type" value="Genomic_DNA"/>
</dbReference>
<evidence type="ECO:0000313" key="6">
    <source>
        <dbReference type="Proteomes" id="UP000276133"/>
    </source>
</evidence>
<accession>A0A3M7PA71</accession>
<dbReference type="Proteomes" id="UP000276133">
    <property type="component" value="Unassembled WGS sequence"/>
</dbReference>
<dbReference type="GO" id="GO:0008270">
    <property type="term" value="F:zinc ion binding"/>
    <property type="evidence" value="ECO:0007669"/>
    <property type="project" value="UniProtKB-KW"/>
</dbReference>
<evidence type="ECO:0000256" key="2">
    <source>
        <dbReference type="ARBA" id="ARBA00022771"/>
    </source>
</evidence>
<dbReference type="Gene3D" id="2.20.25.240">
    <property type="match status" value="1"/>
</dbReference>
<name>A0A3M7PA71_BRAPC</name>
<evidence type="ECO:0000256" key="1">
    <source>
        <dbReference type="ARBA" id="ARBA00022723"/>
    </source>
</evidence>
<evidence type="ECO:0000256" key="3">
    <source>
        <dbReference type="ARBA" id="ARBA00022833"/>
    </source>
</evidence>
<keyword evidence="2" id="KW-0863">Zinc-finger</keyword>
<organism evidence="5 6">
    <name type="scientific">Brachionus plicatilis</name>
    <name type="common">Marine rotifer</name>
    <name type="synonym">Brachionus muelleri</name>
    <dbReference type="NCBI Taxonomy" id="10195"/>
    <lineage>
        <taxon>Eukaryota</taxon>
        <taxon>Metazoa</taxon>
        <taxon>Spiralia</taxon>
        <taxon>Gnathifera</taxon>
        <taxon>Rotifera</taxon>
        <taxon>Eurotatoria</taxon>
        <taxon>Monogononta</taxon>
        <taxon>Pseudotrocha</taxon>
        <taxon>Ploima</taxon>
        <taxon>Brachionidae</taxon>
        <taxon>Brachionus</taxon>
    </lineage>
</organism>
<proteinExistence type="predicted"/>
<dbReference type="AlphaFoldDB" id="A0A3M7PA71"/>
<feature type="domain" description="FLYWCH-type" evidence="4">
    <location>
        <begin position="2"/>
        <end position="41"/>
    </location>
</feature>
<sequence length="64" mass="7233">MSQQDCPQLFINGFSFRVYSSDAGVVKWRCIEACKAKCIKNKKISYHLFFSALQSKILAAKLNG</sequence>
<reference evidence="5 6" key="1">
    <citation type="journal article" date="2018" name="Sci. Rep.">
        <title>Genomic signatures of local adaptation to the degree of environmental predictability in rotifers.</title>
        <authorList>
            <person name="Franch-Gras L."/>
            <person name="Hahn C."/>
            <person name="Garcia-Roger E.M."/>
            <person name="Carmona M.J."/>
            <person name="Serra M."/>
            <person name="Gomez A."/>
        </authorList>
    </citation>
    <scope>NUCLEOTIDE SEQUENCE [LARGE SCALE GENOMIC DNA]</scope>
    <source>
        <strain evidence="5">HYR1</strain>
    </source>
</reference>